<gene>
    <name evidence="4" type="ORF">ACE5LO_23195</name>
</gene>
<dbReference type="SUPFAM" id="SSF51445">
    <property type="entry name" value="(Trans)glycosidases"/>
    <property type="match status" value="1"/>
</dbReference>
<dbReference type="Pfam" id="PF00933">
    <property type="entry name" value="Glyco_hydro_3"/>
    <property type="match status" value="1"/>
</dbReference>
<dbReference type="PANTHER" id="PTHR42715">
    <property type="entry name" value="BETA-GLUCOSIDASE"/>
    <property type="match status" value="1"/>
</dbReference>
<name>A0ABV5C7P7_9BACL</name>
<sequence>MVSERAMRDIYLRGFEIAIKEAAPLAVMSSYNLLNGEHTSQRHDLMEIVLRVEWGFEGIVMSDWVPAGKSSADDKKIS</sequence>
<dbReference type="EMBL" id="JBHIRY010000032">
    <property type="protein sequence ID" value="MFB5763288.1"/>
    <property type="molecule type" value="Genomic_DNA"/>
</dbReference>
<dbReference type="InterPro" id="IPR001764">
    <property type="entry name" value="Glyco_hydro_3_N"/>
</dbReference>
<evidence type="ECO:0000256" key="2">
    <source>
        <dbReference type="ARBA" id="ARBA00022801"/>
    </source>
</evidence>
<organism evidence="4 5">
    <name type="scientific">Paenibacillus medicaginis</name>
    <dbReference type="NCBI Taxonomy" id="1470560"/>
    <lineage>
        <taxon>Bacteria</taxon>
        <taxon>Bacillati</taxon>
        <taxon>Bacillota</taxon>
        <taxon>Bacilli</taxon>
        <taxon>Bacillales</taxon>
        <taxon>Paenibacillaceae</taxon>
        <taxon>Paenibacillus</taxon>
    </lineage>
</organism>
<dbReference type="InterPro" id="IPR036962">
    <property type="entry name" value="Glyco_hydro_3_N_sf"/>
</dbReference>
<dbReference type="GO" id="GO:0016787">
    <property type="term" value="F:hydrolase activity"/>
    <property type="evidence" value="ECO:0007669"/>
    <property type="project" value="UniProtKB-KW"/>
</dbReference>
<dbReference type="PANTHER" id="PTHR42715:SF10">
    <property type="entry name" value="BETA-GLUCOSIDASE"/>
    <property type="match status" value="1"/>
</dbReference>
<keyword evidence="2 4" id="KW-0378">Hydrolase</keyword>
<evidence type="ECO:0000259" key="3">
    <source>
        <dbReference type="Pfam" id="PF00933"/>
    </source>
</evidence>
<proteinExistence type="inferred from homology"/>
<dbReference type="InterPro" id="IPR017853">
    <property type="entry name" value="GH"/>
</dbReference>
<protein>
    <submittedName>
        <fullName evidence="4">Glycoside hydrolase family 3 N-terminal domain-containing protein</fullName>
    </submittedName>
</protein>
<comment type="similarity">
    <text evidence="1">Belongs to the glycosyl hydrolase 3 family.</text>
</comment>
<evidence type="ECO:0000313" key="5">
    <source>
        <dbReference type="Proteomes" id="UP001580430"/>
    </source>
</evidence>
<dbReference type="InterPro" id="IPR050288">
    <property type="entry name" value="Cellulose_deg_GH3"/>
</dbReference>
<reference evidence="4 5" key="1">
    <citation type="submission" date="2024-09" db="EMBL/GenBank/DDBJ databases">
        <title>Paenibacillus zeirhizospherea sp. nov., isolated from surface of the maize (Zea mays) roots in a horticulture field, Hungary.</title>
        <authorList>
            <person name="Marton D."/>
            <person name="Farkas M."/>
            <person name="Bedics A."/>
            <person name="Toth E."/>
            <person name="Tancsics A."/>
            <person name="Boka K."/>
            <person name="Marati G."/>
            <person name="Kriszt B."/>
            <person name="Cserhati M."/>
        </authorList>
    </citation>
    <scope>NUCLEOTIDE SEQUENCE [LARGE SCALE GENOMIC DNA]</scope>
    <source>
        <strain evidence="4 5">JCM 18446</strain>
    </source>
</reference>
<accession>A0ABV5C7P7</accession>
<comment type="caution">
    <text evidence="4">The sequence shown here is derived from an EMBL/GenBank/DDBJ whole genome shotgun (WGS) entry which is preliminary data.</text>
</comment>
<dbReference type="RefSeq" id="WP_375522338.1">
    <property type="nucleotide sequence ID" value="NZ_JBHIRY010000032.1"/>
</dbReference>
<dbReference type="Gene3D" id="3.20.20.300">
    <property type="entry name" value="Glycoside hydrolase, family 3, N-terminal domain"/>
    <property type="match status" value="1"/>
</dbReference>
<evidence type="ECO:0000256" key="1">
    <source>
        <dbReference type="ARBA" id="ARBA00005336"/>
    </source>
</evidence>
<dbReference type="Proteomes" id="UP001580430">
    <property type="component" value="Unassembled WGS sequence"/>
</dbReference>
<keyword evidence="5" id="KW-1185">Reference proteome</keyword>
<evidence type="ECO:0000313" key="4">
    <source>
        <dbReference type="EMBL" id="MFB5763288.1"/>
    </source>
</evidence>
<feature type="domain" description="Glycoside hydrolase family 3 N-terminal" evidence="3">
    <location>
        <begin position="3"/>
        <end position="67"/>
    </location>
</feature>